<dbReference type="AlphaFoldDB" id="A0A699VWA9"/>
<gene>
    <name evidence="1" type="ORF">Tci_911486</name>
</gene>
<feature type="non-terminal residue" evidence="1">
    <location>
        <position position="1"/>
    </location>
</feature>
<name>A0A699VWA9_TANCI</name>
<protein>
    <submittedName>
        <fullName evidence="1">Uncharacterized protein</fullName>
    </submittedName>
</protein>
<organism evidence="1">
    <name type="scientific">Tanacetum cinerariifolium</name>
    <name type="common">Dalmatian daisy</name>
    <name type="synonym">Chrysanthemum cinerariifolium</name>
    <dbReference type="NCBI Taxonomy" id="118510"/>
    <lineage>
        <taxon>Eukaryota</taxon>
        <taxon>Viridiplantae</taxon>
        <taxon>Streptophyta</taxon>
        <taxon>Embryophyta</taxon>
        <taxon>Tracheophyta</taxon>
        <taxon>Spermatophyta</taxon>
        <taxon>Magnoliopsida</taxon>
        <taxon>eudicotyledons</taxon>
        <taxon>Gunneridae</taxon>
        <taxon>Pentapetalae</taxon>
        <taxon>asterids</taxon>
        <taxon>campanulids</taxon>
        <taxon>Asterales</taxon>
        <taxon>Asteraceae</taxon>
        <taxon>Asteroideae</taxon>
        <taxon>Anthemideae</taxon>
        <taxon>Anthemidinae</taxon>
        <taxon>Tanacetum</taxon>
    </lineage>
</organism>
<proteinExistence type="predicted"/>
<accession>A0A699VWA9</accession>
<dbReference type="EMBL" id="BKCJ011517804">
    <property type="protein sequence ID" value="GFD39517.1"/>
    <property type="molecule type" value="Genomic_DNA"/>
</dbReference>
<evidence type="ECO:0000313" key="1">
    <source>
        <dbReference type="EMBL" id="GFD39517.1"/>
    </source>
</evidence>
<reference evidence="1" key="1">
    <citation type="journal article" date="2019" name="Sci. Rep.">
        <title>Draft genome of Tanacetum cinerariifolium, the natural source of mosquito coil.</title>
        <authorList>
            <person name="Yamashiro T."/>
            <person name="Shiraishi A."/>
            <person name="Satake H."/>
            <person name="Nakayama K."/>
        </authorList>
    </citation>
    <scope>NUCLEOTIDE SEQUENCE</scope>
</reference>
<comment type="caution">
    <text evidence="1">The sequence shown here is derived from an EMBL/GenBank/DDBJ whole genome shotgun (WGS) entry which is preliminary data.</text>
</comment>
<sequence length="16" mass="1734">DSQHDPPQGPPHPPLD</sequence>